<accession>A0A1E5FAR1</accession>
<evidence type="ECO:0000313" key="3">
    <source>
        <dbReference type="Proteomes" id="UP000094802"/>
    </source>
</evidence>
<dbReference type="Pfam" id="PF11679">
    <property type="entry name" value="DUF3275"/>
    <property type="match status" value="2"/>
</dbReference>
<evidence type="ECO:0000256" key="1">
    <source>
        <dbReference type="SAM" id="MobiDB-lite"/>
    </source>
</evidence>
<evidence type="ECO:0008006" key="4">
    <source>
        <dbReference type="Google" id="ProtNLM"/>
    </source>
</evidence>
<dbReference type="Proteomes" id="UP000094802">
    <property type="component" value="Unassembled WGS sequence"/>
</dbReference>
<gene>
    <name evidence="2" type="ORF">A142_12935</name>
</gene>
<reference evidence="2 3" key="1">
    <citation type="journal article" date="2012" name="Science">
        <title>Ecological populations of bacteria act as socially cohesive units of antibiotic production and resistance.</title>
        <authorList>
            <person name="Cordero O.X."/>
            <person name="Wildschutte H."/>
            <person name="Kirkup B."/>
            <person name="Proehl S."/>
            <person name="Ngo L."/>
            <person name="Hussain F."/>
            <person name="Le Roux F."/>
            <person name="Mincer T."/>
            <person name="Polz M.F."/>
        </authorList>
    </citation>
    <scope>NUCLEOTIDE SEQUENCE [LARGE SCALE GENOMIC DNA]</scope>
    <source>
        <strain evidence="2 3">12E03</strain>
    </source>
</reference>
<proteinExistence type="predicted"/>
<dbReference type="InterPro" id="IPR021693">
    <property type="entry name" value="DUF3275"/>
</dbReference>
<dbReference type="AlphaFoldDB" id="A0A1E5FAR1"/>
<dbReference type="EMBL" id="AJZD02000356">
    <property type="protein sequence ID" value="OEF85033.1"/>
    <property type="molecule type" value="Genomic_DNA"/>
</dbReference>
<evidence type="ECO:0000313" key="2">
    <source>
        <dbReference type="EMBL" id="OEF85033.1"/>
    </source>
</evidence>
<dbReference type="RefSeq" id="WP_019820929.1">
    <property type="nucleotide sequence ID" value="NZ_AJZD02000356.1"/>
</dbReference>
<comment type="caution">
    <text evidence="2">The sequence shown here is derived from an EMBL/GenBank/DDBJ whole genome shotgun (WGS) entry which is preliminary data.</text>
</comment>
<sequence length="197" mass="22513">MVQVPGTLTIKTVSGRYGDFNVAMLDTDIGQFSVRDAVLDEYSEGTYQGTFGLQRIYPGSYQTSNRFVIETRAELNGIWLSDYKEEALPRDEPMEEDPLAKERKAQQQLTEQRDVASQALALASPHESQEDLVSLFGPLWPLPSHIGDIVKLTPEVGREVMGKQLAYLKRRINNERVWKFEPKAQHWMRLRLDEEAS</sequence>
<dbReference type="OrthoDB" id="8445945at2"/>
<organism evidence="2 3">
    <name type="scientific">Vibrio splendidus 12E03</name>
    <dbReference type="NCBI Taxonomy" id="1191305"/>
    <lineage>
        <taxon>Bacteria</taxon>
        <taxon>Pseudomonadati</taxon>
        <taxon>Pseudomonadota</taxon>
        <taxon>Gammaproteobacteria</taxon>
        <taxon>Vibrionales</taxon>
        <taxon>Vibrionaceae</taxon>
        <taxon>Vibrio</taxon>
    </lineage>
</organism>
<name>A0A1E5FAR1_VIBSP</name>
<feature type="region of interest" description="Disordered" evidence="1">
    <location>
        <begin position="89"/>
        <end position="110"/>
    </location>
</feature>
<protein>
    <recommendedName>
        <fullName evidence="4">DUF3275 domain-containing protein</fullName>
    </recommendedName>
</protein>
<feature type="compositionally biased region" description="Basic and acidic residues" evidence="1">
    <location>
        <begin position="89"/>
        <end position="105"/>
    </location>
</feature>